<keyword evidence="7" id="KW-0235">DNA replication</keyword>
<dbReference type="Gene3D" id="1.10.150.870">
    <property type="match status" value="1"/>
</dbReference>
<dbReference type="RefSeq" id="WP_067979955.1">
    <property type="nucleotide sequence ID" value="NZ_CP014163.1"/>
</dbReference>
<dbReference type="EC" id="2.7.7.7" evidence="3"/>
<dbReference type="Pfam" id="PF17657">
    <property type="entry name" value="DNA_pol3_finger"/>
    <property type="match status" value="1"/>
</dbReference>
<dbReference type="SUPFAM" id="SSF50249">
    <property type="entry name" value="Nucleic acid-binding proteins"/>
    <property type="match status" value="1"/>
</dbReference>
<dbReference type="PANTHER" id="PTHR32294:SF0">
    <property type="entry name" value="DNA POLYMERASE III SUBUNIT ALPHA"/>
    <property type="match status" value="1"/>
</dbReference>
<dbReference type="InterPro" id="IPR041931">
    <property type="entry name" value="DNA_pol3_alpha_thumb_dom"/>
</dbReference>
<dbReference type="GO" id="GO:0006260">
    <property type="term" value="P:DNA replication"/>
    <property type="evidence" value="ECO:0007669"/>
    <property type="project" value="UniProtKB-KW"/>
</dbReference>
<accession>A0A0X8FN36</accession>
<dbReference type="GO" id="GO:0003676">
    <property type="term" value="F:nucleic acid binding"/>
    <property type="evidence" value="ECO:0007669"/>
    <property type="project" value="InterPro"/>
</dbReference>
<dbReference type="Proteomes" id="UP000062260">
    <property type="component" value="Chromosome"/>
</dbReference>
<sequence>MLALDVRSAYSLLSSPLDLSDYVSQAKALAYPALGLADRNVMYGAWQFYQLCRQAGIKPLIGMTLVLPSLMAGQAEEEWLVYAKNYQGYQRLMKLSSLMQTEKDLSNRQVYDYLVANQADFLLIMPALEGRHIQLIKAGHANVRAEMKQVITDFEQIYIGLSPLEADNYHLDQVLSIADQLQIPLLALPPIKYLEPHDLASLKVLQAIDKNQPLDQPEILADMSGPYYLWSQTDYEQAYQDLGVSNRLVDSDIILNQLNLDMPKQRLQLPHYPVPDGDNPADYLARLAYQGLAERTDNSQAYQDRLDYELAVIHDMGFDDYFLIVWDVMDYAHRQQIQTGPGRGSAAGALVAYALYITDVDPVANALLFERFLNPERQNMPDIDLDFPDNKRQEIIDYVVRKYGPEHVAQIATFGTFAARRALRDVGSALGRDQQSLSRWSNTVQGDQNVDIKNLFQNSHALQHLVAEDQLGSTWLEIAHKIQGLPRHVSTHAAGIILSDQPLTDNVPLQASNNHVPLSQYTMGDVEAIGLLKIDFLSLINLTILANSLAAASKLAKKKLEPLSFDREDQAVYQVFRDGDTNGVFQFESEGIRQVLKRVAPTSMADVAAVNALYRPGPMQQIDHFVNRKHGREAIAYPHPDLADILAPTYGVMVYQEQVMQVTNRLAGFSLAEADILRRAISKKNEGQLAAMRDKFLNGAQKLGYSQATADQVFQYIEAFANYGFNKSHAYAYSYLAYQLAWLKVYFPAAFYFGNLRSHSLHDSKGKLLVQEAKEHGVTILPPDINLSYYDLTVIDDQTLRLGLSDIKGLNKPLIRDILSSRQHEGSFKNLKDLVTRLNSKYLKEDQLAKLAWANALDCFAMNKRTLIEEAIPKWLTHASLFASPGQQLSLDFGSHNQSFQEQFEPQINQLTEYDSRTLLTGEQETLGQSLTVDLYSDYQYFYQLGILKKIHSLGAQEKVTVLGELVTKKQIKTKKGQQMAFIDLQDDTATIEMVVFPQAFIENASVLLTGDQVMVQGRTQLRQDQLQLVVDQVYSLNDKVKKKLSDQAKKIQAKRQLYIRVSDRQQASQLKPSLLAVLAENPGPNRVSISMEAEQETYRLGSKYSVLANKQVVNQLRTIFGYDNVILS</sequence>
<evidence type="ECO:0000256" key="6">
    <source>
        <dbReference type="ARBA" id="ARBA00022695"/>
    </source>
</evidence>
<evidence type="ECO:0000256" key="2">
    <source>
        <dbReference type="ARBA" id="ARBA00009496"/>
    </source>
</evidence>
<comment type="subcellular location">
    <subcellularLocation>
        <location evidence="1">Cytoplasm</location>
    </subcellularLocation>
</comment>
<evidence type="ECO:0000256" key="4">
    <source>
        <dbReference type="ARBA" id="ARBA00019114"/>
    </source>
</evidence>
<evidence type="ECO:0000256" key="5">
    <source>
        <dbReference type="ARBA" id="ARBA00022679"/>
    </source>
</evidence>
<dbReference type="Pfam" id="PF02811">
    <property type="entry name" value="PHP"/>
    <property type="match status" value="1"/>
</dbReference>
<comment type="similarity">
    <text evidence="2">Belongs to the DNA polymerase type-C family. DnaE subfamily.</text>
</comment>
<dbReference type="OrthoDB" id="9803237at2"/>
<dbReference type="GO" id="GO:0005737">
    <property type="term" value="C:cytoplasm"/>
    <property type="evidence" value="ECO:0007669"/>
    <property type="project" value="UniProtKB-SubCell"/>
</dbReference>
<keyword evidence="13" id="KW-1185">Reference proteome</keyword>
<dbReference type="Pfam" id="PF07733">
    <property type="entry name" value="DNA_pol3_alpha"/>
    <property type="match status" value="1"/>
</dbReference>
<dbReference type="PANTHER" id="PTHR32294">
    <property type="entry name" value="DNA POLYMERASE III SUBUNIT ALPHA"/>
    <property type="match status" value="1"/>
</dbReference>
<evidence type="ECO:0000256" key="8">
    <source>
        <dbReference type="ARBA" id="ARBA00022932"/>
    </source>
</evidence>
<comment type="function">
    <text evidence="9">DNA polymerase III is a complex, multichain enzyme responsible for most of the replicative synthesis in bacteria. This DNA polymerase also exhibits 3' to 5' exonuclease activity. The alpha chain is the DNA polymerase.</text>
</comment>
<organism evidence="12 13">
    <name type="scientific">Aerococcus urinaehominis</name>
    <dbReference type="NCBI Taxonomy" id="128944"/>
    <lineage>
        <taxon>Bacteria</taxon>
        <taxon>Bacillati</taxon>
        <taxon>Bacillota</taxon>
        <taxon>Bacilli</taxon>
        <taxon>Lactobacillales</taxon>
        <taxon>Aerococcaceae</taxon>
        <taxon>Aerococcus</taxon>
    </lineage>
</organism>
<proteinExistence type="inferred from homology"/>
<dbReference type="Gene3D" id="1.10.10.1600">
    <property type="entry name" value="Bacterial DNA polymerase III alpha subunit, thumb domain"/>
    <property type="match status" value="1"/>
</dbReference>
<comment type="subunit">
    <text evidence="10">DNA polymerase III contains a core (composed of alpha, epsilon and theta chains) that associates with a tau subunit. This core dimerizes to form the POLIII' complex. PolIII' associates with the gamma complex (composed of gamma, delta, delta', psi and chi chains) and with the beta chain to form the complete DNA polymerase III complex.</text>
</comment>
<dbReference type="Gene3D" id="3.20.20.140">
    <property type="entry name" value="Metal-dependent hydrolases"/>
    <property type="match status" value="1"/>
</dbReference>
<comment type="catalytic activity">
    <reaction evidence="11">
        <text>DNA(n) + a 2'-deoxyribonucleoside 5'-triphosphate = DNA(n+1) + diphosphate</text>
        <dbReference type="Rhea" id="RHEA:22508"/>
        <dbReference type="Rhea" id="RHEA-COMP:17339"/>
        <dbReference type="Rhea" id="RHEA-COMP:17340"/>
        <dbReference type="ChEBI" id="CHEBI:33019"/>
        <dbReference type="ChEBI" id="CHEBI:61560"/>
        <dbReference type="ChEBI" id="CHEBI:173112"/>
        <dbReference type="EC" id="2.7.7.7"/>
    </reaction>
</comment>
<keyword evidence="5" id="KW-0808">Transferase</keyword>
<dbReference type="InterPro" id="IPR040982">
    <property type="entry name" value="DNA_pol3_finger"/>
</dbReference>
<dbReference type="CDD" id="cd07431">
    <property type="entry name" value="PHP_PolIIIA"/>
    <property type="match status" value="1"/>
</dbReference>
<reference evidence="12 13" key="1">
    <citation type="journal article" date="2016" name="Genome Announc.">
        <title>Complete Genome Sequences of Aerococcus christensenii CCUG 28831T, Aerococcus sanguinicola CCUG 43001T, Aerococcus urinae CCUG 36881T, Aerococcus urinaeequi CCUG 28094T, Aerococcus urinaehominis CCUG 42038 BT, and Aerococcus viridans CCUG 4311T.</title>
        <authorList>
            <person name="Carkaci D."/>
            <person name="Dargis R."/>
            <person name="Nielsen X.C."/>
            <person name="Skovgaard O."/>
            <person name="Fuursted K."/>
            <person name="Christensen J.J."/>
        </authorList>
    </citation>
    <scope>NUCLEOTIDE SEQUENCE [LARGE SCALE GENOMIC DNA]</scope>
    <source>
        <strain evidence="12 13">CCUG42038B</strain>
    </source>
</reference>
<evidence type="ECO:0000256" key="9">
    <source>
        <dbReference type="ARBA" id="ARBA00025611"/>
    </source>
</evidence>
<evidence type="ECO:0000256" key="11">
    <source>
        <dbReference type="ARBA" id="ARBA00049244"/>
    </source>
</evidence>
<dbReference type="Gene3D" id="2.40.50.140">
    <property type="entry name" value="Nucleic acid-binding proteins"/>
    <property type="match status" value="1"/>
</dbReference>
<dbReference type="SMART" id="SM00481">
    <property type="entry name" value="POLIIIAc"/>
    <property type="match status" value="1"/>
</dbReference>
<dbReference type="GO" id="GO:0003887">
    <property type="term" value="F:DNA-directed DNA polymerase activity"/>
    <property type="evidence" value="ECO:0007669"/>
    <property type="project" value="UniProtKB-KW"/>
</dbReference>
<dbReference type="STRING" id="128944.AWM75_06740"/>
<reference evidence="13" key="2">
    <citation type="submission" date="2016-01" db="EMBL/GenBank/DDBJ databases">
        <title>Six Aerococcus type strain genome sequencing and assembly using PacBio and Illumina Hiseq.</title>
        <authorList>
            <person name="Carkaci D."/>
            <person name="Dargis R."/>
            <person name="Nielsen X.C."/>
            <person name="Skovgaard O."/>
            <person name="Fuursted K."/>
            <person name="Christensen J.J."/>
        </authorList>
    </citation>
    <scope>NUCLEOTIDE SEQUENCE [LARGE SCALE GENOMIC DNA]</scope>
    <source>
        <strain evidence="13">CCUG42038B</strain>
    </source>
</reference>
<dbReference type="InterPro" id="IPR004805">
    <property type="entry name" value="DnaE2/DnaE/PolC"/>
</dbReference>
<dbReference type="InterPro" id="IPR003141">
    <property type="entry name" value="Pol/His_phosphatase_N"/>
</dbReference>
<name>A0A0X8FN36_9LACT</name>
<evidence type="ECO:0000313" key="12">
    <source>
        <dbReference type="EMBL" id="AMB99697.1"/>
    </source>
</evidence>
<dbReference type="EMBL" id="CP014163">
    <property type="protein sequence ID" value="AMB99697.1"/>
    <property type="molecule type" value="Genomic_DNA"/>
</dbReference>
<evidence type="ECO:0000256" key="7">
    <source>
        <dbReference type="ARBA" id="ARBA00022705"/>
    </source>
</evidence>
<evidence type="ECO:0000256" key="1">
    <source>
        <dbReference type="ARBA" id="ARBA00004496"/>
    </source>
</evidence>
<dbReference type="NCBIfam" id="TIGR00594">
    <property type="entry name" value="polc"/>
    <property type="match status" value="1"/>
</dbReference>
<dbReference type="InterPro" id="IPR011708">
    <property type="entry name" value="DNA_pol3_alpha_NTPase_dom"/>
</dbReference>
<keyword evidence="8" id="KW-0239">DNA-directed DNA polymerase</keyword>
<evidence type="ECO:0000256" key="10">
    <source>
        <dbReference type="ARBA" id="ARBA00026073"/>
    </source>
</evidence>
<dbReference type="CDD" id="cd04485">
    <property type="entry name" value="DnaE_OBF"/>
    <property type="match status" value="1"/>
</dbReference>
<dbReference type="Pfam" id="PF14579">
    <property type="entry name" value="HHH_6"/>
    <property type="match status" value="1"/>
</dbReference>
<dbReference type="InterPro" id="IPR004013">
    <property type="entry name" value="PHP_dom"/>
</dbReference>
<dbReference type="InterPro" id="IPR029460">
    <property type="entry name" value="DNAPol_HHH"/>
</dbReference>
<dbReference type="Pfam" id="PF01336">
    <property type="entry name" value="tRNA_anti-codon"/>
    <property type="match status" value="1"/>
</dbReference>
<dbReference type="AlphaFoldDB" id="A0A0X8FN36"/>
<dbReference type="InterPro" id="IPR012340">
    <property type="entry name" value="NA-bd_OB-fold"/>
</dbReference>
<gene>
    <name evidence="12" type="ORF">AWM75_06740</name>
</gene>
<protein>
    <recommendedName>
        <fullName evidence="4">DNA polymerase III subunit alpha</fullName>
        <ecNumber evidence="3">2.7.7.7</ecNumber>
    </recommendedName>
</protein>
<dbReference type="GO" id="GO:0008408">
    <property type="term" value="F:3'-5' exonuclease activity"/>
    <property type="evidence" value="ECO:0007669"/>
    <property type="project" value="InterPro"/>
</dbReference>
<evidence type="ECO:0000256" key="3">
    <source>
        <dbReference type="ARBA" id="ARBA00012417"/>
    </source>
</evidence>
<evidence type="ECO:0000313" key="13">
    <source>
        <dbReference type="Proteomes" id="UP000062260"/>
    </source>
</evidence>
<dbReference type="InterPro" id="IPR004365">
    <property type="entry name" value="NA-bd_OB_tRNA"/>
</dbReference>
<keyword evidence="6" id="KW-0548">Nucleotidyltransferase</keyword>
<dbReference type="KEGG" id="auh:AWM75_06740"/>